<gene>
    <name evidence="2" type="ORF">DYS74_07445</name>
</gene>
<evidence type="ECO:0000256" key="1">
    <source>
        <dbReference type="SAM" id="MobiDB-lite"/>
    </source>
</evidence>
<feature type="region of interest" description="Disordered" evidence="1">
    <location>
        <begin position="101"/>
        <end position="123"/>
    </location>
</feature>
<reference evidence="2 3" key="1">
    <citation type="submission" date="2018-10" db="EMBL/GenBank/DDBJ databases">
        <title>Rhodobacter sp . BO-81.</title>
        <authorList>
            <person name="Im W.T."/>
        </authorList>
    </citation>
    <scope>NUCLEOTIDE SEQUENCE [LARGE SCALE GENOMIC DNA]</scope>
    <source>
        <strain evidence="2 3">BO-81</strain>
    </source>
</reference>
<evidence type="ECO:0000313" key="3">
    <source>
        <dbReference type="Proteomes" id="UP000279673"/>
    </source>
</evidence>
<organism evidence="2 3">
    <name type="scientific">Paenirhodobacter hankyongi</name>
    <dbReference type="NCBI Taxonomy" id="2294033"/>
    <lineage>
        <taxon>Bacteria</taxon>
        <taxon>Pseudomonadati</taxon>
        <taxon>Pseudomonadota</taxon>
        <taxon>Alphaproteobacteria</taxon>
        <taxon>Rhodobacterales</taxon>
        <taxon>Rhodobacter group</taxon>
        <taxon>Paenirhodobacter</taxon>
    </lineage>
</organism>
<dbReference type="Proteomes" id="UP000279673">
    <property type="component" value="Unassembled WGS sequence"/>
</dbReference>
<protein>
    <submittedName>
        <fullName evidence="2">Uncharacterized protein</fullName>
    </submittedName>
</protein>
<dbReference type="EMBL" id="RCHI01000005">
    <property type="protein sequence ID" value="RLL71056.1"/>
    <property type="molecule type" value="Genomic_DNA"/>
</dbReference>
<proteinExistence type="predicted"/>
<keyword evidence="3" id="KW-1185">Reference proteome</keyword>
<comment type="caution">
    <text evidence="2">The sequence shown here is derived from an EMBL/GenBank/DDBJ whole genome shotgun (WGS) entry which is preliminary data.</text>
</comment>
<name>A0A421BRY1_9RHOB</name>
<sequence length="123" mass="12635">MKPLAASLRSDRPARLLRAVLGVIVLLVLCWGPGAGRLAPSESPFFAAKAAQYVALPGELRFTRPGKAPLPASPVPPVGMPPAGAPVPVAVSWRVAEWSGDTPGVLPALPPVRPASRAPPLTA</sequence>
<dbReference type="RefSeq" id="WP_121532412.1">
    <property type="nucleotide sequence ID" value="NZ_RCHI01000005.1"/>
</dbReference>
<evidence type="ECO:0000313" key="2">
    <source>
        <dbReference type="EMBL" id="RLL71056.1"/>
    </source>
</evidence>
<dbReference type="AlphaFoldDB" id="A0A421BRY1"/>
<accession>A0A421BRY1</accession>